<reference evidence="1" key="1">
    <citation type="submission" date="2014-05" db="EMBL/GenBank/DDBJ databases">
        <authorList>
            <person name="Chronopoulou M."/>
        </authorList>
    </citation>
    <scope>NUCLEOTIDE SEQUENCE</scope>
    <source>
        <tissue evidence="1">Whole organism</tissue>
    </source>
</reference>
<evidence type="ECO:0000313" key="1">
    <source>
        <dbReference type="EMBL" id="CDW45366.1"/>
    </source>
</evidence>
<accession>A0A0K2V621</accession>
<sequence length="34" mass="4008">MEFTKVHKSTVSHVAKDFKELEGREYLQGRLMIV</sequence>
<proteinExistence type="predicted"/>
<dbReference type="EMBL" id="HACA01028005">
    <property type="protein sequence ID" value="CDW45366.1"/>
    <property type="molecule type" value="Transcribed_RNA"/>
</dbReference>
<organism evidence="1">
    <name type="scientific">Lepeophtheirus salmonis</name>
    <name type="common">Salmon louse</name>
    <name type="synonym">Caligus salmonis</name>
    <dbReference type="NCBI Taxonomy" id="72036"/>
    <lineage>
        <taxon>Eukaryota</taxon>
        <taxon>Metazoa</taxon>
        <taxon>Ecdysozoa</taxon>
        <taxon>Arthropoda</taxon>
        <taxon>Crustacea</taxon>
        <taxon>Multicrustacea</taxon>
        <taxon>Hexanauplia</taxon>
        <taxon>Copepoda</taxon>
        <taxon>Siphonostomatoida</taxon>
        <taxon>Caligidae</taxon>
        <taxon>Lepeophtheirus</taxon>
    </lineage>
</organism>
<name>A0A0K2V621_LEPSM</name>
<dbReference type="AlphaFoldDB" id="A0A0K2V621"/>
<protein>
    <submittedName>
        <fullName evidence="1">Uncharacterized protein</fullName>
    </submittedName>
</protein>